<dbReference type="InterPro" id="IPR000086">
    <property type="entry name" value="NUDIX_hydrolase_dom"/>
</dbReference>
<name>A0A845PYV9_9FLAO</name>
<dbReference type="PANTHER" id="PTHR43046:SF2">
    <property type="entry name" value="8-OXO-DGTP DIPHOSPHATASE-RELATED"/>
    <property type="match status" value="1"/>
</dbReference>
<dbReference type="Gene3D" id="3.90.79.10">
    <property type="entry name" value="Nucleoside Triphosphate Pyrophosphohydrolase"/>
    <property type="match status" value="1"/>
</dbReference>
<dbReference type="PANTHER" id="PTHR43046">
    <property type="entry name" value="GDP-MANNOSE MANNOSYL HYDROLASE"/>
    <property type="match status" value="1"/>
</dbReference>
<dbReference type="Pfam" id="PF00293">
    <property type="entry name" value="NUDIX"/>
    <property type="match status" value="1"/>
</dbReference>
<reference evidence="4 5" key="1">
    <citation type="submission" date="2019-11" db="EMBL/GenBank/DDBJ databases">
        <title>Characterization of Elizabethkingia argenteiflava sp. nov., isolated from inner surface of Soybean Pods.</title>
        <authorList>
            <person name="Mo S."/>
        </authorList>
    </citation>
    <scope>NUCLEOTIDE SEQUENCE [LARGE SCALE GENOMIC DNA]</scope>
    <source>
        <strain evidence="4 5">YB22</strain>
    </source>
</reference>
<feature type="domain" description="Nudix hydrolase" evidence="3">
    <location>
        <begin position="13"/>
        <end position="142"/>
    </location>
</feature>
<keyword evidence="2" id="KW-0378">Hydrolase</keyword>
<dbReference type="GO" id="GO:0016787">
    <property type="term" value="F:hydrolase activity"/>
    <property type="evidence" value="ECO:0007669"/>
    <property type="project" value="UniProtKB-KW"/>
</dbReference>
<evidence type="ECO:0000259" key="3">
    <source>
        <dbReference type="PROSITE" id="PS51462"/>
    </source>
</evidence>
<dbReference type="SUPFAM" id="SSF55811">
    <property type="entry name" value="Nudix"/>
    <property type="match status" value="1"/>
</dbReference>
<dbReference type="CDD" id="cd04690">
    <property type="entry name" value="NUDIX_Hydrolase"/>
    <property type="match status" value="1"/>
</dbReference>
<protein>
    <submittedName>
        <fullName evidence="4">NUDIX domain-containing protein</fullName>
    </submittedName>
</protein>
<accession>A0A845PYV9</accession>
<dbReference type="EMBL" id="JAAABJ010000556">
    <property type="protein sequence ID" value="NAW51548.1"/>
    <property type="molecule type" value="Genomic_DNA"/>
</dbReference>
<dbReference type="InterPro" id="IPR020084">
    <property type="entry name" value="NUDIX_hydrolase_CS"/>
</dbReference>
<evidence type="ECO:0000256" key="2">
    <source>
        <dbReference type="ARBA" id="ARBA00022801"/>
    </source>
</evidence>
<dbReference type="Proteomes" id="UP000553459">
    <property type="component" value="Unassembled WGS sequence"/>
</dbReference>
<comment type="cofactor">
    <cofactor evidence="1">
        <name>Mg(2+)</name>
        <dbReference type="ChEBI" id="CHEBI:18420"/>
    </cofactor>
</comment>
<keyword evidence="5" id="KW-1185">Reference proteome</keyword>
<evidence type="ECO:0000313" key="4">
    <source>
        <dbReference type="EMBL" id="NAW51548.1"/>
    </source>
</evidence>
<dbReference type="AlphaFoldDB" id="A0A845PYV9"/>
<evidence type="ECO:0000313" key="5">
    <source>
        <dbReference type="Proteomes" id="UP000553459"/>
    </source>
</evidence>
<dbReference type="RefSeq" id="WP_166519826.1">
    <property type="nucleotide sequence ID" value="NZ_JAAABJ010000556.1"/>
</dbReference>
<proteinExistence type="predicted"/>
<comment type="caution">
    <text evidence="4">The sequence shown here is derived from an EMBL/GenBank/DDBJ whole genome shotgun (WGS) entry which is preliminary data.</text>
</comment>
<organism evidence="4 5">
    <name type="scientific">Elizabethkingia argenteiflava</name>
    <dbReference type="NCBI Taxonomy" id="2681556"/>
    <lineage>
        <taxon>Bacteria</taxon>
        <taxon>Pseudomonadati</taxon>
        <taxon>Bacteroidota</taxon>
        <taxon>Flavobacteriia</taxon>
        <taxon>Flavobacteriales</taxon>
        <taxon>Weeksellaceae</taxon>
        <taxon>Elizabethkingia</taxon>
    </lineage>
</organism>
<dbReference type="PROSITE" id="PS00893">
    <property type="entry name" value="NUDIX_BOX"/>
    <property type="match status" value="1"/>
</dbReference>
<dbReference type="PROSITE" id="PS51462">
    <property type="entry name" value="NUDIX"/>
    <property type="match status" value="1"/>
</dbReference>
<dbReference type="InterPro" id="IPR015797">
    <property type="entry name" value="NUDIX_hydrolase-like_dom_sf"/>
</dbReference>
<gene>
    <name evidence="4" type="ORF">GNY06_09205</name>
</gene>
<sequence length="147" mass="16802">MDESEKNLDLGVNRTLPTAGLIVIRDNKLLLAYSKNKKAWYLPGGKIDSGENSLGALQREIQEELNITLNPKLLKLYCHITAPAYGEQPHIIMEQDCFIYELKENIQPGKEIEEVKFFDMQAYQLESAQVSGVLQVFHQLRKDKIII</sequence>
<evidence type="ECO:0000256" key="1">
    <source>
        <dbReference type="ARBA" id="ARBA00001946"/>
    </source>
</evidence>